<accession>A0A8J7SEB5</accession>
<keyword evidence="3" id="KW-1185">Reference proteome</keyword>
<evidence type="ECO:0008006" key="4">
    <source>
        <dbReference type="Google" id="ProtNLM"/>
    </source>
</evidence>
<dbReference type="RefSeq" id="WP_200609926.1">
    <property type="nucleotide sequence ID" value="NZ_JAEHHL010000006.1"/>
</dbReference>
<gene>
    <name evidence="2" type="ORF">H0I76_11075</name>
</gene>
<comment type="caution">
    <text evidence="2">The sequence shown here is derived from an EMBL/GenBank/DDBJ whole genome shotgun (WGS) entry which is preliminary data.</text>
</comment>
<feature type="region of interest" description="Disordered" evidence="1">
    <location>
        <begin position="281"/>
        <end position="301"/>
    </location>
</feature>
<protein>
    <recommendedName>
        <fullName evidence="4">Metal-dependent phosphohydrolase</fullName>
    </recommendedName>
</protein>
<dbReference type="SUPFAM" id="SSF109604">
    <property type="entry name" value="HD-domain/PDEase-like"/>
    <property type="match status" value="1"/>
</dbReference>
<name>A0A8J7SEB5_9RHOB</name>
<dbReference type="AlphaFoldDB" id="A0A8J7SEB5"/>
<reference evidence="2" key="1">
    <citation type="submission" date="2020-12" db="EMBL/GenBank/DDBJ databases">
        <title>Bacterial taxonomy.</title>
        <authorList>
            <person name="Pan X."/>
        </authorList>
    </citation>
    <scope>NUCLEOTIDE SEQUENCE</scope>
    <source>
        <strain evidence="2">M0105</strain>
    </source>
</reference>
<evidence type="ECO:0000313" key="2">
    <source>
        <dbReference type="EMBL" id="MBK0399733.1"/>
    </source>
</evidence>
<dbReference type="Proteomes" id="UP000655420">
    <property type="component" value="Unassembled WGS sequence"/>
</dbReference>
<organism evidence="2 3">
    <name type="scientific">Thermohalobaculum xanthum</name>
    <dbReference type="NCBI Taxonomy" id="2753746"/>
    <lineage>
        <taxon>Bacteria</taxon>
        <taxon>Pseudomonadati</taxon>
        <taxon>Pseudomonadota</taxon>
        <taxon>Alphaproteobacteria</taxon>
        <taxon>Rhodobacterales</taxon>
        <taxon>Paracoccaceae</taxon>
        <taxon>Thermohalobaculum</taxon>
    </lineage>
</organism>
<proteinExistence type="predicted"/>
<dbReference type="Gene3D" id="1.10.3210.10">
    <property type="entry name" value="Hypothetical protein af1432"/>
    <property type="match status" value="1"/>
</dbReference>
<evidence type="ECO:0000313" key="3">
    <source>
        <dbReference type="Proteomes" id="UP000655420"/>
    </source>
</evidence>
<evidence type="ECO:0000256" key="1">
    <source>
        <dbReference type="SAM" id="MobiDB-lite"/>
    </source>
</evidence>
<dbReference type="EMBL" id="JAEHHL010000006">
    <property type="protein sequence ID" value="MBK0399733.1"/>
    <property type="molecule type" value="Genomic_DNA"/>
</dbReference>
<sequence length="301" mass="34032">MFDPTTILTSSFGDYLSDLYLQHFSTRKPQYATFIGGAARLVIERLANSDALYHNAEHTMMVTLAGQQIIRGRLLAQALQPEDWLHYTVALLIHDIGYVRGTCGGDTRDAFVINEDGETVTPPRGASDAFLGPYHVDRAKIYARERFAASEYIDEERIARAIEYTRFPVPEGPEHAETDTERALVRAADLIGQMGDPFYRRKTNALYQEFVETGVARQLGYTSAMDMVEQYPEFFWSHVQPYIGPALRYLELTIEGKIWVAQLYNHIFQVEYNASHLGPFPGPISGKQGTNSDQRDRPRAG</sequence>